<accession>A0A179CZE2</accession>
<dbReference type="EMBL" id="JACI01000002">
    <property type="protein sequence ID" value="OAQ14917.1"/>
    <property type="molecule type" value="Genomic_DNA"/>
</dbReference>
<dbReference type="RefSeq" id="WP_064318674.1">
    <property type="nucleotide sequence ID" value="NZ_JACI01000002.1"/>
</dbReference>
<sequence length="223" mass="25709">MLIRTNQEYDKIILDALDKKSSFVEFSMKDIMNHGHGRFVNATSFGIINKFFENKTNENKKINFNSYLTNRKGNIELTHDQLISLIYTSKEKNKSGDIKQAKTGVIGFQNYYLNTDSLDYAKRSLVFGSSQAKLDTDNIRYIIDSFGNPVGIKNLSISILQDNYDYKSSNIPQLVNTTLNHLLSGNNNHTVSIIFKEDRTDREKFSYIDKNTFLAMKKEQKKM</sequence>
<dbReference type="PATRIC" id="fig|1261658.3.peg.1524"/>
<evidence type="ECO:0000313" key="2">
    <source>
        <dbReference type="Proteomes" id="UP000078358"/>
    </source>
</evidence>
<reference evidence="1 2" key="1">
    <citation type="submission" date="2014-01" db="EMBL/GenBank/DDBJ databases">
        <authorList>
            <person name="Zuccon D."/>
        </authorList>
    </citation>
    <scope>NUCLEOTIDE SEQUENCE [LARGE SCALE GENOMIC DNA]</scope>
    <source>
        <strain evidence="1 2">Y31</strain>
    </source>
</reference>
<gene>
    <name evidence="1" type="ORF">F480_07635</name>
</gene>
<organism evidence="1 2">
    <name type="scientific">Bibersteinia trehalosi Y31</name>
    <dbReference type="NCBI Taxonomy" id="1261658"/>
    <lineage>
        <taxon>Bacteria</taxon>
        <taxon>Pseudomonadati</taxon>
        <taxon>Pseudomonadota</taxon>
        <taxon>Gammaproteobacteria</taxon>
        <taxon>Pasteurellales</taxon>
        <taxon>Pasteurellaceae</taxon>
        <taxon>Bibersteinia</taxon>
    </lineage>
</organism>
<proteinExistence type="predicted"/>
<name>A0A179CZE2_BIBTR</name>
<dbReference type="Proteomes" id="UP000078358">
    <property type="component" value="Unassembled WGS sequence"/>
</dbReference>
<protein>
    <submittedName>
        <fullName evidence="1">Uncharacterized protein</fullName>
    </submittedName>
</protein>
<comment type="caution">
    <text evidence="1">The sequence shown here is derived from an EMBL/GenBank/DDBJ whole genome shotgun (WGS) entry which is preliminary data.</text>
</comment>
<evidence type="ECO:0000313" key="1">
    <source>
        <dbReference type="EMBL" id="OAQ14917.1"/>
    </source>
</evidence>
<dbReference type="AlphaFoldDB" id="A0A179CZE2"/>